<evidence type="ECO:0000313" key="2">
    <source>
        <dbReference type="Proteomes" id="UP001497700"/>
    </source>
</evidence>
<keyword evidence="2" id="KW-1185">Reference proteome</keyword>
<protein>
    <submittedName>
        <fullName evidence="1">Uncharacterized protein</fullName>
    </submittedName>
</protein>
<proteinExistence type="predicted"/>
<dbReference type="EMBL" id="MU393422">
    <property type="protein sequence ID" value="KAI4870840.1"/>
    <property type="molecule type" value="Genomic_DNA"/>
</dbReference>
<dbReference type="Proteomes" id="UP001497700">
    <property type="component" value="Unassembled WGS sequence"/>
</dbReference>
<evidence type="ECO:0000313" key="1">
    <source>
        <dbReference type="EMBL" id="KAI4870840.1"/>
    </source>
</evidence>
<accession>A0ACB9ZHY9</accession>
<comment type="caution">
    <text evidence="1">The sequence shown here is derived from an EMBL/GenBank/DDBJ whole genome shotgun (WGS) entry which is preliminary data.</text>
</comment>
<reference evidence="1 2" key="1">
    <citation type="journal article" date="2022" name="New Phytol.">
        <title>Ecological generalism drives hyperdiversity of secondary metabolite gene clusters in xylarialean endophytes.</title>
        <authorList>
            <person name="Franco M.E.E."/>
            <person name="Wisecaver J.H."/>
            <person name="Arnold A.E."/>
            <person name="Ju Y.M."/>
            <person name="Slot J.C."/>
            <person name="Ahrendt S."/>
            <person name="Moore L.P."/>
            <person name="Eastman K.E."/>
            <person name="Scott K."/>
            <person name="Konkel Z."/>
            <person name="Mondo S.J."/>
            <person name="Kuo A."/>
            <person name="Hayes R.D."/>
            <person name="Haridas S."/>
            <person name="Andreopoulos B."/>
            <person name="Riley R."/>
            <person name="LaButti K."/>
            <person name="Pangilinan J."/>
            <person name="Lipzen A."/>
            <person name="Amirebrahimi M."/>
            <person name="Yan J."/>
            <person name="Adam C."/>
            <person name="Keymanesh K."/>
            <person name="Ng V."/>
            <person name="Louie K."/>
            <person name="Northen T."/>
            <person name="Drula E."/>
            <person name="Henrissat B."/>
            <person name="Hsieh H.M."/>
            <person name="Youens-Clark K."/>
            <person name="Lutzoni F."/>
            <person name="Miadlikowska J."/>
            <person name="Eastwood D.C."/>
            <person name="Hamelin R.C."/>
            <person name="Grigoriev I.V."/>
            <person name="U'Ren J.M."/>
        </authorList>
    </citation>
    <scope>NUCLEOTIDE SEQUENCE [LARGE SCALE GENOMIC DNA]</scope>
    <source>
        <strain evidence="1 2">CBS 119005</strain>
    </source>
</reference>
<gene>
    <name evidence="1" type="ORF">F4820DRAFT_146456</name>
</gene>
<organism evidence="1 2">
    <name type="scientific">Hypoxylon rubiginosum</name>
    <dbReference type="NCBI Taxonomy" id="110542"/>
    <lineage>
        <taxon>Eukaryota</taxon>
        <taxon>Fungi</taxon>
        <taxon>Dikarya</taxon>
        <taxon>Ascomycota</taxon>
        <taxon>Pezizomycotina</taxon>
        <taxon>Sordariomycetes</taxon>
        <taxon>Xylariomycetidae</taxon>
        <taxon>Xylariales</taxon>
        <taxon>Hypoxylaceae</taxon>
        <taxon>Hypoxylon</taxon>
    </lineage>
</organism>
<name>A0ACB9ZHY9_9PEZI</name>
<sequence>MNRIKETLARLARAARGSREPSSANSLRLDRVGRTSSSTLDSREKLLVRADGRGPLILFDSTQNGDEGIDIVFVHGLFGSRSGTWTKGGICYPRDLLGQDISNVRIIAWGWVGVLGGNGTFSEQAESLLADIARIRSGTSRPIVFVGHGLGGLVIKEALNTAAMSRIYGAHVELGNVYPRTIGCIFLGTPHVRSGKRSLSECLTVTALLSPAAPSSQLLRSLKDSEKAFENQHATFLMISRDIRVVCVREKLPSTITVSAELAKDVNGMELGKGGTVQTMVPRDSAAYDGFNVARHDMAASHQDLARFKSKDEPGYSQMVSYITKASSGPTPAEAEAREPRNQEILNALYYDTMTERESRIDPAYGQTCDWLLSPSQSPFPKFLKSKDPVLWISGNAGSGKSTLMKHIYHSEKMKQQVLEGWASEGDLHMACFFMFEGGNRIQKSYEGFLRSVMYQILSARRDLIKVAFPSFFDGPWPPPVLFTSINNLNQGFYSLFAHMSETLRLFVFMDGLDEYRIMERKDHYEPNQLDITYERDTGDESWGQSKWASDSHIEMSKLVSSMANKDTAKFVVTSRELPVFEEAFADFPRIRLQEHTERSIAQYVAGRLEDEAPGLPDTKNLCKEVAQKSHGDILWARLAIDMVVGCSLRTLRSTLDSLPTLLGGPEGLYMRMLENLGTDHQRSASRIFHLVLKAQQPPSLITLAFAEEGYLTPTTNELRITYDNAHPFDIASVQRLSDRTQSRLYVCCAGLLVAETGPSSSSNSNSTETGQRVVFVHQTAKEWVRRADIWQRLPGCSPENDIELDFSLLSGCARHIKAFEVLRPPVLAWPHWRFRPDAWLLVANALRYAERIDGTVADLPRYCELLDELDATCQRAWVAALQRHKPLHEDPDWYEVRLPSYCRKHWASFEPMDAGKPPKRRDFLSLAVQANLVRYTAAKLGQIGGGDGEDRKKKAQELLPYVVSPKAEGFSACAGLSGDYADFHHDMPDSRLLDVLFGAGASPRDDEKVFAKALKAGRHYFSRGSVTMTHLLETSSSTRLMENRARWVAAVKALLQHGADPQTEIQVTTGTSENLSTATVAAVDLIRETLEGEPEYAVELVEMEILMGRRGSVGIAR</sequence>